<comment type="caution">
    <text evidence="2">The sequence shown here is derived from an EMBL/GenBank/DDBJ whole genome shotgun (WGS) entry which is preliminary data.</text>
</comment>
<accession>A0A1W0WHE4</accession>
<evidence type="ECO:0000256" key="1">
    <source>
        <dbReference type="SAM" id="MobiDB-lite"/>
    </source>
</evidence>
<dbReference type="AlphaFoldDB" id="A0A1W0WHE4"/>
<dbReference type="EMBL" id="MTYJ01000101">
    <property type="protein sequence ID" value="OQV14625.1"/>
    <property type="molecule type" value="Genomic_DNA"/>
</dbReference>
<dbReference type="Proteomes" id="UP000192578">
    <property type="component" value="Unassembled WGS sequence"/>
</dbReference>
<sequence>MDFLRCTIQDAPSARRRVSPAVTIDSNGHFADIIRKRFPAHRTSEAATEPTGPASSPGPPVSTSSMRNGKSETSRHDSRRDGP</sequence>
<keyword evidence="3" id="KW-1185">Reference proteome</keyword>
<feature type="compositionally biased region" description="Basic and acidic residues" evidence="1">
    <location>
        <begin position="69"/>
        <end position="83"/>
    </location>
</feature>
<gene>
    <name evidence="2" type="ORF">BV898_11130</name>
</gene>
<reference evidence="3" key="1">
    <citation type="submission" date="2017-01" db="EMBL/GenBank/DDBJ databases">
        <title>Comparative genomics of anhydrobiosis in the tardigrade Hypsibius dujardini.</title>
        <authorList>
            <person name="Yoshida Y."/>
            <person name="Koutsovoulos G."/>
            <person name="Laetsch D."/>
            <person name="Stevens L."/>
            <person name="Kumar S."/>
            <person name="Horikawa D."/>
            <person name="Ishino K."/>
            <person name="Komine S."/>
            <person name="Tomita M."/>
            <person name="Blaxter M."/>
            <person name="Arakawa K."/>
        </authorList>
    </citation>
    <scope>NUCLEOTIDE SEQUENCE [LARGE SCALE GENOMIC DNA]</scope>
    <source>
        <strain evidence="3">Z151</strain>
    </source>
</reference>
<proteinExistence type="predicted"/>
<name>A0A1W0WHE4_HYPEX</name>
<evidence type="ECO:0000313" key="2">
    <source>
        <dbReference type="EMBL" id="OQV14625.1"/>
    </source>
</evidence>
<feature type="region of interest" description="Disordered" evidence="1">
    <location>
        <begin position="37"/>
        <end position="83"/>
    </location>
</feature>
<protein>
    <submittedName>
        <fullName evidence="2">Uncharacterized protein</fullName>
    </submittedName>
</protein>
<evidence type="ECO:0000313" key="3">
    <source>
        <dbReference type="Proteomes" id="UP000192578"/>
    </source>
</evidence>
<organism evidence="2 3">
    <name type="scientific">Hypsibius exemplaris</name>
    <name type="common">Freshwater tardigrade</name>
    <dbReference type="NCBI Taxonomy" id="2072580"/>
    <lineage>
        <taxon>Eukaryota</taxon>
        <taxon>Metazoa</taxon>
        <taxon>Ecdysozoa</taxon>
        <taxon>Tardigrada</taxon>
        <taxon>Eutardigrada</taxon>
        <taxon>Parachela</taxon>
        <taxon>Hypsibioidea</taxon>
        <taxon>Hypsibiidae</taxon>
        <taxon>Hypsibius</taxon>
    </lineage>
</organism>